<dbReference type="Proteomes" id="UP000015105">
    <property type="component" value="Chromosome 7D"/>
</dbReference>
<evidence type="ECO:0000256" key="3">
    <source>
        <dbReference type="ARBA" id="ARBA00022692"/>
    </source>
</evidence>
<keyword evidence="3" id="KW-0812">Transmembrane</keyword>
<keyword evidence="7" id="KW-0568">Pathogenesis-related protein</keyword>
<evidence type="ECO:0000256" key="7">
    <source>
        <dbReference type="ARBA" id="ARBA00023265"/>
    </source>
</evidence>
<organism evidence="9 10">
    <name type="scientific">Aegilops tauschii subsp. strangulata</name>
    <name type="common">Goatgrass</name>
    <dbReference type="NCBI Taxonomy" id="200361"/>
    <lineage>
        <taxon>Eukaryota</taxon>
        <taxon>Viridiplantae</taxon>
        <taxon>Streptophyta</taxon>
        <taxon>Embryophyta</taxon>
        <taxon>Tracheophyta</taxon>
        <taxon>Spermatophyta</taxon>
        <taxon>Magnoliopsida</taxon>
        <taxon>Liliopsida</taxon>
        <taxon>Poales</taxon>
        <taxon>Poaceae</taxon>
        <taxon>BOP clade</taxon>
        <taxon>Pooideae</taxon>
        <taxon>Triticodae</taxon>
        <taxon>Triticeae</taxon>
        <taxon>Triticinae</taxon>
        <taxon>Aegilops</taxon>
    </lineage>
</organism>
<evidence type="ECO:0000256" key="5">
    <source>
        <dbReference type="ARBA" id="ARBA00022989"/>
    </source>
</evidence>
<dbReference type="GO" id="GO:0016020">
    <property type="term" value="C:membrane"/>
    <property type="evidence" value="ECO:0007669"/>
    <property type="project" value="UniProtKB-SubCell"/>
</dbReference>
<dbReference type="GO" id="GO:0006952">
    <property type="term" value="P:defense response"/>
    <property type="evidence" value="ECO:0007669"/>
    <property type="project" value="UniProtKB-KW"/>
</dbReference>
<keyword evidence="8" id="KW-0732">Signal</keyword>
<evidence type="ECO:0000256" key="8">
    <source>
        <dbReference type="SAM" id="SignalP"/>
    </source>
</evidence>
<dbReference type="InterPro" id="IPR004326">
    <property type="entry name" value="Mlo"/>
</dbReference>
<evidence type="ECO:0000313" key="9">
    <source>
        <dbReference type="EnsemblPlants" id="AET7Gv20936700.24"/>
    </source>
</evidence>
<proteinExistence type="inferred from homology"/>
<accession>A0A453SGY7</accession>
<feature type="chain" id="PRO_5019129553" description="MLO-like protein" evidence="8">
    <location>
        <begin position="19"/>
        <end position="81"/>
    </location>
</feature>
<dbReference type="PANTHER" id="PTHR31942:SF54">
    <property type="entry name" value="MLO-LIKE PROTEIN 13"/>
    <property type="match status" value="1"/>
</dbReference>
<protein>
    <recommendedName>
        <fullName evidence="11">MLO-like protein</fullName>
    </recommendedName>
</protein>
<keyword evidence="5" id="KW-1133">Transmembrane helix</keyword>
<evidence type="ECO:0008006" key="11">
    <source>
        <dbReference type="Google" id="ProtNLM"/>
    </source>
</evidence>
<dbReference type="AlphaFoldDB" id="A0A453SGY7"/>
<keyword evidence="6" id="KW-0472">Membrane</keyword>
<reference evidence="9" key="3">
    <citation type="journal article" date="2017" name="Nature">
        <title>Genome sequence of the progenitor of the wheat D genome Aegilops tauschii.</title>
        <authorList>
            <person name="Luo M.C."/>
            <person name="Gu Y.Q."/>
            <person name="Puiu D."/>
            <person name="Wang H."/>
            <person name="Twardziok S.O."/>
            <person name="Deal K.R."/>
            <person name="Huo N."/>
            <person name="Zhu T."/>
            <person name="Wang L."/>
            <person name="Wang Y."/>
            <person name="McGuire P.E."/>
            <person name="Liu S."/>
            <person name="Long H."/>
            <person name="Ramasamy R.K."/>
            <person name="Rodriguez J.C."/>
            <person name="Van S.L."/>
            <person name="Yuan L."/>
            <person name="Wang Z."/>
            <person name="Xia Z."/>
            <person name="Xiao L."/>
            <person name="Anderson O.D."/>
            <person name="Ouyang S."/>
            <person name="Liang Y."/>
            <person name="Zimin A.V."/>
            <person name="Pertea G."/>
            <person name="Qi P."/>
            <person name="Bennetzen J.L."/>
            <person name="Dai X."/>
            <person name="Dawson M.W."/>
            <person name="Muller H.G."/>
            <person name="Kugler K."/>
            <person name="Rivarola-Duarte L."/>
            <person name="Spannagl M."/>
            <person name="Mayer K.F.X."/>
            <person name="Lu F.H."/>
            <person name="Bevan M.W."/>
            <person name="Leroy P."/>
            <person name="Li P."/>
            <person name="You F.M."/>
            <person name="Sun Q."/>
            <person name="Liu Z."/>
            <person name="Lyons E."/>
            <person name="Wicker T."/>
            <person name="Salzberg S.L."/>
            <person name="Devos K.M."/>
            <person name="Dvorak J."/>
        </authorList>
    </citation>
    <scope>NUCLEOTIDE SEQUENCE [LARGE SCALE GENOMIC DNA]</scope>
    <source>
        <strain evidence="9">cv. AL8/78</strain>
    </source>
</reference>
<name>A0A453SGY7_AEGTS</name>
<dbReference type="EnsemblPlants" id="AET7Gv20936700.24">
    <property type="protein sequence ID" value="AET7Gv20936700.24"/>
    <property type="gene ID" value="AET7Gv20936700"/>
</dbReference>
<reference evidence="10" key="1">
    <citation type="journal article" date="2014" name="Science">
        <title>Ancient hybridizations among the ancestral genomes of bread wheat.</title>
        <authorList>
            <consortium name="International Wheat Genome Sequencing Consortium,"/>
            <person name="Marcussen T."/>
            <person name="Sandve S.R."/>
            <person name="Heier L."/>
            <person name="Spannagl M."/>
            <person name="Pfeifer M."/>
            <person name="Jakobsen K.S."/>
            <person name="Wulff B.B."/>
            <person name="Steuernagel B."/>
            <person name="Mayer K.F."/>
            <person name="Olsen O.A."/>
        </authorList>
    </citation>
    <scope>NUCLEOTIDE SEQUENCE [LARGE SCALE GENOMIC DNA]</scope>
    <source>
        <strain evidence="10">cv. AL8/78</strain>
    </source>
</reference>
<sequence>PTWVVAAVCLVIVSVSLAAERFLHYLGKALKHKQQKTLYSALQRLKEGKIQEYCCVNLSIGIIACLINRTIQLRLLLITLS</sequence>
<evidence type="ECO:0000256" key="6">
    <source>
        <dbReference type="ARBA" id="ARBA00023136"/>
    </source>
</evidence>
<feature type="signal peptide" evidence="8">
    <location>
        <begin position="1"/>
        <end position="18"/>
    </location>
</feature>
<evidence type="ECO:0000256" key="1">
    <source>
        <dbReference type="ARBA" id="ARBA00004141"/>
    </source>
</evidence>
<evidence type="ECO:0000256" key="2">
    <source>
        <dbReference type="ARBA" id="ARBA00006574"/>
    </source>
</evidence>
<reference evidence="9" key="5">
    <citation type="journal article" date="2021" name="G3 (Bethesda)">
        <title>Aegilops tauschii genome assembly Aet v5.0 features greater sequence contiguity and improved annotation.</title>
        <authorList>
            <person name="Wang L."/>
            <person name="Zhu T."/>
            <person name="Rodriguez J.C."/>
            <person name="Deal K.R."/>
            <person name="Dubcovsky J."/>
            <person name="McGuire P.E."/>
            <person name="Lux T."/>
            <person name="Spannagl M."/>
            <person name="Mayer K.F.X."/>
            <person name="Baldrich P."/>
            <person name="Meyers B.C."/>
            <person name="Huo N."/>
            <person name="Gu Y.Q."/>
            <person name="Zhou H."/>
            <person name="Devos K.M."/>
            <person name="Bennetzen J.L."/>
            <person name="Unver T."/>
            <person name="Budak H."/>
            <person name="Gulick P.J."/>
            <person name="Galiba G."/>
            <person name="Kalapos B."/>
            <person name="Nelson D.R."/>
            <person name="Li P."/>
            <person name="You F.M."/>
            <person name="Luo M.C."/>
            <person name="Dvorak J."/>
        </authorList>
    </citation>
    <scope>NUCLEOTIDE SEQUENCE [LARGE SCALE GENOMIC DNA]</scope>
    <source>
        <strain evidence="9">cv. AL8/78</strain>
    </source>
</reference>
<dbReference type="PANTHER" id="PTHR31942">
    <property type="entry name" value="MLO-LIKE PROTEIN 1"/>
    <property type="match status" value="1"/>
</dbReference>
<comment type="subcellular location">
    <subcellularLocation>
        <location evidence="1">Membrane</location>
        <topology evidence="1">Multi-pass membrane protein</topology>
    </subcellularLocation>
</comment>
<reference evidence="9" key="4">
    <citation type="submission" date="2019-03" db="UniProtKB">
        <authorList>
            <consortium name="EnsemblPlants"/>
        </authorList>
    </citation>
    <scope>IDENTIFICATION</scope>
</reference>
<dbReference type="Pfam" id="PF03094">
    <property type="entry name" value="Mlo"/>
    <property type="match status" value="1"/>
</dbReference>
<evidence type="ECO:0000313" key="10">
    <source>
        <dbReference type="Proteomes" id="UP000015105"/>
    </source>
</evidence>
<keyword evidence="4" id="KW-0611">Plant defense</keyword>
<keyword evidence="10" id="KW-1185">Reference proteome</keyword>
<reference evidence="10" key="2">
    <citation type="journal article" date="2017" name="Nat. Plants">
        <title>The Aegilops tauschii genome reveals multiple impacts of transposons.</title>
        <authorList>
            <person name="Zhao G."/>
            <person name="Zou C."/>
            <person name="Li K."/>
            <person name="Wang K."/>
            <person name="Li T."/>
            <person name="Gao L."/>
            <person name="Zhang X."/>
            <person name="Wang H."/>
            <person name="Yang Z."/>
            <person name="Liu X."/>
            <person name="Jiang W."/>
            <person name="Mao L."/>
            <person name="Kong X."/>
            <person name="Jiao Y."/>
            <person name="Jia J."/>
        </authorList>
    </citation>
    <scope>NUCLEOTIDE SEQUENCE [LARGE SCALE GENOMIC DNA]</scope>
    <source>
        <strain evidence="10">cv. AL8/78</strain>
    </source>
</reference>
<evidence type="ECO:0000256" key="4">
    <source>
        <dbReference type="ARBA" id="ARBA00022821"/>
    </source>
</evidence>
<dbReference type="Gramene" id="AET7Gv20936700.24">
    <property type="protein sequence ID" value="AET7Gv20936700.24"/>
    <property type="gene ID" value="AET7Gv20936700"/>
</dbReference>
<comment type="similarity">
    <text evidence="2">Belongs to the MLO family.</text>
</comment>